<protein>
    <submittedName>
        <fullName evidence="1">Uncharacterized protein</fullName>
    </submittedName>
</protein>
<reference evidence="1 2" key="1">
    <citation type="submission" date="2021-06" db="EMBL/GenBank/DDBJ databases">
        <title>Caerostris extrusa draft genome.</title>
        <authorList>
            <person name="Kono N."/>
            <person name="Arakawa K."/>
        </authorList>
    </citation>
    <scope>NUCLEOTIDE SEQUENCE [LARGE SCALE GENOMIC DNA]</scope>
</reference>
<keyword evidence="2" id="KW-1185">Reference proteome</keyword>
<dbReference type="EMBL" id="BPLR01020282">
    <property type="protein sequence ID" value="GIX76766.1"/>
    <property type="molecule type" value="Genomic_DNA"/>
</dbReference>
<organism evidence="1 2">
    <name type="scientific">Caerostris extrusa</name>
    <name type="common">Bark spider</name>
    <name type="synonym">Caerostris bankana</name>
    <dbReference type="NCBI Taxonomy" id="172846"/>
    <lineage>
        <taxon>Eukaryota</taxon>
        <taxon>Metazoa</taxon>
        <taxon>Ecdysozoa</taxon>
        <taxon>Arthropoda</taxon>
        <taxon>Chelicerata</taxon>
        <taxon>Arachnida</taxon>
        <taxon>Araneae</taxon>
        <taxon>Araneomorphae</taxon>
        <taxon>Entelegynae</taxon>
        <taxon>Araneoidea</taxon>
        <taxon>Araneidae</taxon>
        <taxon>Caerostris</taxon>
    </lineage>
</organism>
<accession>A0AAV4MZF5</accession>
<gene>
    <name evidence="1" type="ORF">CEXT_252651</name>
</gene>
<dbReference type="AlphaFoldDB" id="A0AAV4MZF5"/>
<dbReference type="Proteomes" id="UP001054945">
    <property type="component" value="Unassembled WGS sequence"/>
</dbReference>
<evidence type="ECO:0000313" key="2">
    <source>
        <dbReference type="Proteomes" id="UP001054945"/>
    </source>
</evidence>
<sequence>MRYYTLDCKVRLALRIQFRSLSAAPKTGAVCDDKQYDPGDDIFTHLASVSLRTSFFRANGPRTFKAHQREIFTRLCQTLRRYVAY</sequence>
<proteinExistence type="predicted"/>
<evidence type="ECO:0000313" key="1">
    <source>
        <dbReference type="EMBL" id="GIX76766.1"/>
    </source>
</evidence>
<comment type="caution">
    <text evidence="1">The sequence shown here is derived from an EMBL/GenBank/DDBJ whole genome shotgun (WGS) entry which is preliminary data.</text>
</comment>
<name>A0AAV4MZF5_CAEEX</name>